<feature type="transmembrane region" description="Helical" evidence="10">
    <location>
        <begin position="240"/>
        <end position="258"/>
    </location>
</feature>
<dbReference type="GO" id="GO:0016887">
    <property type="term" value="F:ATP hydrolysis activity"/>
    <property type="evidence" value="ECO:0007669"/>
    <property type="project" value="InterPro"/>
</dbReference>
<dbReference type="GO" id="GO:0055070">
    <property type="term" value="P:copper ion homeostasis"/>
    <property type="evidence" value="ECO:0007669"/>
    <property type="project" value="TreeGrafter"/>
</dbReference>
<dbReference type="Gene3D" id="3.30.70.100">
    <property type="match status" value="1"/>
</dbReference>
<feature type="transmembrane region" description="Helical" evidence="10">
    <location>
        <begin position="164"/>
        <end position="187"/>
    </location>
</feature>
<dbReference type="GO" id="GO:0016020">
    <property type="term" value="C:membrane"/>
    <property type="evidence" value="ECO:0007669"/>
    <property type="project" value="InterPro"/>
</dbReference>
<feature type="transmembrane region" description="Helical" evidence="10">
    <location>
        <begin position="264"/>
        <end position="282"/>
    </location>
</feature>
<dbReference type="InterPro" id="IPR023298">
    <property type="entry name" value="ATPase_P-typ_TM_dom_sf"/>
</dbReference>
<dbReference type="RefSeq" id="WP_011323201.1">
    <property type="nucleotide sequence ID" value="NC_007426.1"/>
</dbReference>
<dbReference type="GO" id="GO:0005507">
    <property type="term" value="F:copper ion binding"/>
    <property type="evidence" value="ECO:0007669"/>
    <property type="project" value="TreeGrafter"/>
</dbReference>
<dbReference type="SUPFAM" id="SSF55008">
    <property type="entry name" value="HMA, heavy metal-associated domain"/>
    <property type="match status" value="1"/>
</dbReference>
<keyword evidence="3 10" id="KW-0812">Transmembrane</keyword>
<dbReference type="EMBL" id="CR936257">
    <property type="protein sequence ID" value="CAI49577.1"/>
    <property type="molecule type" value="Genomic_DNA"/>
</dbReference>
<dbReference type="NCBIfam" id="TIGR01494">
    <property type="entry name" value="ATPase_P-type"/>
    <property type="match status" value="2"/>
</dbReference>
<accession>A0A1U7EWU5</accession>
<dbReference type="Gene3D" id="3.40.50.1000">
    <property type="entry name" value="HAD superfamily/HAD-like"/>
    <property type="match status" value="1"/>
</dbReference>
<comment type="subcellular location">
    <subcellularLocation>
        <location evidence="1">Endomembrane system</location>
        <topology evidence="1">Multi-pass membrane protein</topology>
    </subcellularLocation>
</comment>
<dbReference type="InterPro" id="IPR059000">
    <property type="entry name" value="ATPase_P-type_domA"/>
</dbReference>
<dbReference type="PROSITE" id="PS50846">
    <property type="entry name" value="HMA_2"/>
    <property type="match status" value="1"/>
</dbReference>
<name>A0A1U7EWU5_NATPD</name>
<dbReference type="PRINTS" id="PR00119">
    <property type="entry name" value="CATATPASE"/>
</dbReference>
<dbReference type="GO" id="GO:0005524">
    <property type="term" value="F:ATP binding"/>
    <property type="evidence" value="ECO:0007669"/>
    <property type="project" value="UniProtKB-KW"/>
</dbReference>
<feature type="transmembrane region" description="Helical" evidence="10">
    <location>
        <begin position="412"/>
        <end position="433"/>
    </location>
</feature>
<dbReference type="SFLD" id="SFLDF00027">
    <property type="entry name" value="p-type_atpase"/>
    <property type="match status" value="1"/>
</dbReference>
<evidence type="ECO:0000313" key="13">
    <source>
        <dbReference type="Proteomes" id="UP000002698"/>
    </source>
</evidence>
<feature type="transmembrane region" description="Helical" evidence="10">
    <location>
        <begin position="439"/>
        <end position="465"/>
    </location>
</feature>
<dbReference type="SFLD" id="SFLDS00003">
    <property type="entry name" value="Haloacid_Dehalogenase"/>
    <property type="match status" value="1"/>
</dbReference>
<dbReference type="GeneID" id="3703351"/>
<dbReference type="PROSITE" id="PS00154">
    <property type="entry name" value="ATPASE_E1_E2"/>
    <property type="match status" value="1"/>
</dbReference>
<evidence type="ECO:0000256" key="5">
    <source>
        <dbReference type="ARBA" id="ARBA00022741"/>
    </source>
</evidence>
<dbReference type="InterPro" id="IPR023214">
    <property type="entry name" value="HAD_sf"/>
</dbReference>
<dbReference type="Pfam" id="PF00122">
    <property type="entry name" value="E1-E2_ATPase"/>
    <property type="match status" value="1"/>
</dbReference>
<dbReference type="InterPro" id="IPR006121">
    <property type="entry name" value="HMA_dom"/>
</dbReference>
<evidence type="ECO:0000256" key="2">
    <source>
        <dbReference type="ARBA" id="ARBA00006024"/>
    </source>
</evidence>
<dbReference type="GO" id="GO:0043682">
    <property type="term" value="F:P-type divalent copper transporter activity"/>
    <property type="evidence" value="ECO:0007669"/>
    <property type="project" value="TreeGrafter"/>
</dbReference>
<protein>
    <submittedName>
        <fullName evidence="12">P-type transport ATPase (Probable substrate copper/metal cation)</fullName>
        <ecNumber evidence="12">3.6.3.-</ecNumber>
    </submittedName>
</protein>
<dbReference type="AlphaFoldDB" id="A0A1U7EWU5"/>
<dbReference type="SUPFAM" id="SSF56784">
    <property type="entry name" value="HAD-like"/>
    <property type="match status" value="1"/>
</dbReference>
<dbReference type="CDD" id="cd00371">
    <property type="entry name" value="HMA"/>
    <property type="match status" value="1"/>
</dbReference>
<dbReference type="InterPro" id="IPR001757">
    <property type="entry name" value="P_typ_ATPase"/>
</dbReference>
<reference evidence="12 13" key="1">
    <citation type="journal article" date="2005" name="Genome Res.">
        <title>Living with two extremes: conclusions from the genome sequence of Natronomonas pharaonis.</title>
        <authorList>
            <person name="Falb M."/>
            <person name="Pfeiffer F."/>
            <person name="Palm P."/>
            <person name="Rodewald K."/>
            <person name="Hickmann V."/>
            <person name="Tittor J."/>
            <person name="Oesterhelt D."/>
        </authorList>
    </citation>
    <scope>NUCLEOTIDE SEQUENCE [LARGE SCALE GENOMIC DNA]</scope>
    <source>
        <strain evidence="13">ATCC 35678 / DSM 2160 / CIP 103997 / JCM 8858 / NBRC 14720 / NCIMB 2260 / Gabara</strain>
    </source>
</reference>
<feature type="domain" description="HMA" evidence="11">
    <location>
        <begin position="81"/>
        <end position="147"/>
    </location>
</feature>
<keyword evidence="8 10" id="KW-1133">Transmembrane helix</keyword>
<dbReference type="KEGG" id="nph:NP_2972A"/>
<dbReference type="InterPro" id="IPR027256">
    <property type="entry name" value="P-typ_ATPase_IB"/>
</dbReference>
<dbReference type="eggNOG" id="arCOG01576">
    <property type="taxonomic scope" value="Archaea"/>
</dbReference>
<evidence type="ECO:0000256" key="10">
    <source>
        <dbReference type="SAM" id="Phobius"/>
    </source>
</evidence>
<evidence type="ECO:0000256" key="4">
    <source>
        <dbReference type="ARBA" id="ARBA00022723"/>
    </source>
</evidence>
<dbReference type="Proteomes" id="UP000002698">
    <property type="component" value="Chromosome"/>
</dbReference>
<dbReference type="PANTHER" id="PTHR43520:SF8">
    <property type="entry name" value="P-TYPE CU(+) TRANSPORTER"/>
    <property type="match status" value="1"/>
</dbReference>
<dbReference type="InterPro" id="IPR018303">
    <property type="entry name" value="ATPase_P-typ_P_site"/>
</dbReference>
<dbReference type="InterPro" id="IPR036163">
    <property type="entry name" value="HMA_dom_sf"/>
</dbReference>
<keyword evidence="12" id="KW-0378">Hydrolase</keyword>
<dbReference type="SFLD" id="SFLDG00002">
    <property type="entry name" value="C1.7:_P-type_atpase_like"/>
    <property type="match status" value="1"/>
</dbReference>
<dbReference type="HOGENOM" id="CLU_001771_0_3_2"/>
<keyword evidence="4" id="KW-0479">Metal-binding</keyword>
<evidence type="ECO:0000313" key="12">
    <source>
        <dbReference type="EMBL" id="CAI49577.1"/>
    </source>
</evidence>
<sequence length="818" mass="86092">MSDPDFDFDSDPALDTDDTCRLCDLPLPASPVAGADTEGEFCCRGCLEVQRSLGDLDQEAAAAVRNRVGGDAPDESDDRGEAAFFAVDGMHCTTCEAFLEGRAEALDGVYSVEASYATDTVRVNYDPEAVDESALPEQLSGYGYEAGERADGRHGDETNAVAKFLAGGGFFGMMVMMWYVLFLYPTYFGYDPVVDLDGYVGLYVFANIWLMTSFVLFYTGWPIIRGAYVSLRAGAPNMDLLVTLAACSAYAYSTLAMLVGRTDLYFDVSVAVILVVTAGGYYESRIKQRAVGLLSELTEQQVDKARRENGETVPVSEVAAGDRLLVRPGERVPLDAEVVEGSAAVDESLITGESHPVTKRPGDGVAGGTVVTDAPLVVAVDEGAESTLDRLVELLWSIQSRSPGVQRLADRLATIFVPLVIVVATVITAWMLVAGNPVTAALLVGLTVLIVSCPCALGLATPLAIASGVGAATERGIVVATETVFEEAADIETVVLDKTGTLTQGSMAVTDVHADDAEPVVERAAAVEALSEHPIAEAIVEYDAAGDMAADGGVVEESPTDSGSDRSADAAIADADGFERHSRGVVAPVDDETVVVGHPDLLRHNGLSVEERYSDHIEATRANGDVPVAVGWGGRCRGVIVVGDTPRPEWREAVESLSRNRSVVVLTGDEGAAADRFRSVDGVDEVFAGVPPEAKAETVRRLRGDGSVAMVGDGSNDAPALAAADLGIALASGTKLATDAADAVIVRDDLHAIEETFHIAERTNSRIRQNLGWAFVYNGLAIPMAVTGVLNPLLAAAAMALSSTLVVSNSVRSLVDYE</sequence>
<dbReference type="InterPro" id="IPR023299">
    <property type="entry name" value="ATPase_P-typ_cyto_dom_N"/>
</dbReference>
<dbReference type="PANTHER" id="PTHR43520">
    <property type="entry name" value="ATP7, ISOFORM B"/>
    <property type="match status" value="1"/>
</dbReference>
<evidence type="ECO:0000256" key="1">
    <source>
        <dbReference type="ARBA" id="ARBA00004127"/>
    </source>
</evidence>
<dbReference type="SUPFAM" id="SSF81665">
    <property type="entry name" value="Calcium ATPase, transmembrane domain M"/>
    <property type="match status" value="1"/>
</dbReference>
<proteinExistence type="inferred from homology"/>
<keyword evidence="7" id="KW-1278">Translocase</keyword>
<dbReference type="SUPFAM" id="SSF81653">
    <property type="entry name" value="Calcium ATPase, transduction domain A"/>
    <property type="match status" value="1"/>
</dbReference>
<evidence type="ECO:0000256" key="6">
    <source>
        <dbReference type="ARBA" id="ARBA00022840"/>
    </source>
</evidence>
<keyword evidence="6" id="KW-0067">ATP-binding</keyword>
<evidence type="ECO:0000256" key="3">
    <source>
        <dbReference type="ARBA" id="ARBA00022692"/>
    </source>
</evidence>
<dbReference type="InterPro" id="IPR008250">
    <property type="entry name" value="ATPase_P-typ_transduc_dom_A_sf"/>
</dbReference>
<dbReference type="NCBIfam" id="TIGR01525">
    <property type="entry name" value="ATPase-IB_hvy"/>
    <property type="match status" value="1"/>
</dbReference>
<dbReference type="GO" id="GO:0012505">
    <property type="term" value="C:endomembrane system"/>
    <property type="evidence" value="ECO:0007669"/>
    <property type="project" value="UniProtKB-SubCell"/>
</dbReference>
<evidence type="ECO:0000256" key="7">
    <source>
        <dbReference type="ARBA" id="ARBA00022967"/>
    </source>
</evidence>
<evidence type="ECO:0000259" key="11">
    <source>
        <dbReference type="PROSITE" id="PS50846"/>
    </source>
</evidence>
<dbReference type="STRING" id="348780.NP_2972A"/>
<keyword evidence="9 10" id="KW-0472">Membrane</keyword>
<feature type="transmembrane region" description="Helical" evidence="10">
    <location>
        <begin position="771"/>
        <end position="790"/>
    </location>
</feature>
<keyword evidence="5" id="KW-0547">Nucleotide-binding</keyword>
<organism evidence="12 13">
    <name type="scientific">Natronomonas pharaonis (strain ATCC 35678 / DSM 2160 / CIP 103997 / JCM 8858 / NBRC 14720 / NCIMB 2260 / Gabara)</name>
    <name type="common">Halobacterium pharaonis</name>
    <dbReference type="NCBI Taxonomy" id="348780"/>
    <lineage>
        <taxon>Archaea</taxon>
        <taxon>Methanobacteriati</taxon>
        <taxon>Methanobacteriota</taxon>
        <taxon>Stenosarchaea group</taxon>
        <taxon>Halobacteria</taxon>
        <taxon>Halobacteriales</taxon>
        <taxon>Natronomonadaceae</taxon>
        <taxon>Natronomonas</taxon>
    </lineage>
</organism>
<dbReference type="InterPro" id="IPR036412">
    <property type="entry name" value="HAD-like_sf"/>
</dbReference>
<dbReference type="OrthoDB" id="8588at2157"/>
<evidence type="ECO:0000256" key="8">
    <source>
        <dbReference type="ARBA" id="ARBA00022989"/>
    </source>
</evidence>
<gene>
    <name evidence="12" type="primary">tpa04</name>
    <name evidence="12" type="ordered locus">NP_2972A</name>
</gene>
<dbReference type="Gene3D" id="2.70.150.10">
    <property type="entry name" value="Calcium-transporting ATPase, cytoplasmic transduction domain A"/>
    <property type="match status" value="1"/>
</dbReference>
<keyword evidence="13" id="KW-1185">Reference proteome</keyword>
<dbReference type="EC" id="3.6.3.-" evidence="12"/>
<dbReference type="Gene3D" id="3.40.1110.10">
    <property type="entry name" value="Calcium-transporting ATPase, cytoplasmic domain N"/>
    <property type="match status" value="1"/>
</dbReference>
<comment type="similarity">
    <text evidence="2">Belongs to the cation transport ATPase (P-type) (TC 3.A.3) family. Type IB subfamily.</text>
</comment>
<dbReference type="Pfam" id="PF00403">
    <property type="entry name" value="HMA"/>
    <property type="match status" value="1"/>
</dbReference>
<evidence type="ECO:0000256" key="9">
    <source>
        <dbReference type="ARBA" id="ARBA00023136"/>
    </source>
</evidence>
<dbReference type="Pfam" id="PF00702">
    <property type="entry name" value="Hydrolase"/>
    <property type="match status" value="1"/>
</dbReference>
<dbReference type="EnsemblBacteria" id="CAI49577">
    <property type="protein sequence ID" value="CAI49577"/>
    <property type="gene ID" value="NP_2972A"/>
</dbReference>
<dbReference type="InterPro" id="IPR044492">
    <property type="entry name" value="P_typ_ATPase_HD_dom"/>
</dbReference>
<feature type="transmembrane region" description="Helical" evidence="10">
    <location>
        <begin position="199"/>
        <end position="219"/>
    </location>
</feature>